<feature type="region of interest" description="Disordered" evidence="1">
    <location>
        <begin position="1"/>
        <end position="122"/>
    </location>
</feature>
<feature type="region of interest" description="Disordered" evidence="1">
    <location>
        <begin position="194"/>
        <end position="228"/>
    </location>
</feature>
<reference evidence="2" key="1">
    <citation type="submission" date="2022-07" db="EMBL/GenBank/DDBJ databases">
        <title>Phylogenomic reconstructions and comparative analyses of Kickxellomycotina fungi.</title>
        <authorList>
            <person name="Reynolds N.K."/>
            <person name="Stajich J.E."/>
            <person name="Barry K."/>
            <person name="Grigoriev I.V."/>
            <person name="Crous P."/>
            <person name="Smith M.E."/>
        </authorList>
    </citation>
    <scope>NUCLEOTIDE SEQUENCE</scope>
    <source>
        <strain evidence="2">NBRC 105414</strain>
    </source>
</reference>
<protein>
    <submittedName>
        <fullName evidence="2">Uncharacterized protein</fullName>
    </submittedName>
</protein>
<dbReference type="EMBL" id="JANBUL010000229">
    <property type="protein sequence ID" value="KAJ2778440.1"/>
    <property type="molecule type" value="Genomic_DNA"/>
</dbReference>
<dbReference type="AlphaFoldDB" id="A0A9W8H4F4"/>
<accession>A0A9W8H4F4</accession>
<sequence>MVFGWQKPSQKLRRRAPPPPPPAPPPPSVPPPIAEDTCEAVPQFFPGYEPRMTVVTAGPAPPSPLSPQSPQRRAGSVRLAVDAGARRGSALSSASSTATLLSPPLHGSMPQHQHQQPSAAVRRASTIASLQPLLAAPVPPGEEVLPARYSAVGEGRQGVTRSSSGSSARTLGGASSSSGPRAVHHALLKRIPLTHRSYHLPRRAKPPAALQRNNTTRTVSHNDLSADAAETRRLLQSRSTDFGDDDDEGDPAARGGAKAARHCAAAGGTALVRPLVESVYLDCSDADDIKIAARLVPRAHDAGGQLAYLPPRTSALAVANTPSP</sequence>
<feature type="compositionally biased region" description="Polar residues" evidence="1">
    <location>
        <begin position="211"/>
        <end position="223"/>
    </location>
</feature>
<dbReference type="Proteomes" id="UP001140217">
    <property type="component" value="Unassembled WGS sequence"/>
</dbReference>
<evidence type="ECO:0000313" key="3">
    <source>
        <dbReference type="Proteomes" id="UP001140217"/>
    </source>
</evidence>
<comment type="caution">
    <text evidence="2">The sequence shown here is derived from an EMBL/GenBank/DDBJ whole genome shotgun (WGS) entry which is preliminary data.</text>
</comment>
<keyword evidence="3" id="KW-1185">Reference proteome</keyword>
<feature type="compositionally biased region" description="Low complexity" evidence="1">
    <location>
        <begin position="86"/>
        <end position="105"/>
    </location>
</feature>
<gene>
    <name evidence="2" type="ORF">H4R18_004600</name>
</gene>
<proteinExistence type="predicted"/>
<evidence type="ECO:0000256" key="1">
    <source>
        <dbReference type="SAM" id="MobiDB-lite"/>
    </source>
</evidence>
<feature type="compositionally biased region" description="Pro residues" evidence="1">
    <location>
        <begin position="17"/>
        <end position="33"/>
    </location>
</feature>
<evidence type="ECO:0000313" key="2">
    <source>
        <dbReference type="EMBL" id="KAJ2778440.1"/>
    </source>
</evidence>
<name>A0A9W8H4F4_9FUNG</name>
<organism evidence="2 3">
    <name type="scientific">Coemansia javaensis</name>
    <dbReference type="NCBI Taxonomy" id="2761396"/>
    <lineage>
        <taxon>Eukaryota</taxon>
        <taxon>Fungi</taxon>
        <taxon>Fungi incertae sedis</taxon>
        <taxon>Zoopagomycota</taxon>
        <taxon>Kickxellomycotina</taxon>
        <taxon>Kickxellomycetes</taxon>
        <taxon>Kickxellales</taxon>
        <taxon>Kickxellaceae</taxon>
        <taxon>Coemansia</taxon>
    </lineage>
</organism>
<feature type="compositionally biased region" description="Basic residues" evidence="1">
    <location>
        <begin position="194"/>
        <end position="205"/>
    </location>
</feature>
<dbReference type="OrthoDB" id="5556965at2759"/>
<feature type="region of interest" description="Disordered" evidence="1">
    <location>
        <begin position="153"/>
        <end position="182"/>
    </location>
</feature>
<feature type="compositionally biased region" description="Polar residues" evidence="1">
    <location>
        <begin position="159"/>
        <end position="179"/>
    </location>
</feature>